<protein>
    <submittedName>
        <fullName evidence="1">Uncharacterized protein</fullName>
    </submittedName>
</protein>
<keyword evidence="2" id="KW-1185">Reference proteome</keyword>
<gene>
    <name evidence="1" type="ORF">HMPREF1071_02102</name>
</gene>
<evidence type="ECO:0000313" key="2">
    <source>
        <dbReference type="Proteomes" id="UP000005150"/>
    </source>
</evidence>
<organism evidence="1 2">
    <name type="scientific">Bacteroides salyersiae CL02T12C01</name>
    <dbReference type="NCBI Taxonomy" id="997887"/>
    <lineage>
        <taxon>Bacteria</taxon>
        <taxon>Pseudomonadati</taxon>
        <taxon>Bacteroidota</taxon>
        <taxon>Bacteroidia</taxon>
        <taxon>Bacteroidales</taxon>
        <taxon>Bacteroidaceae</taxon>
        <taxon>Bacteroides</taxon>
    </lineage>
</organism>
<dbReference type="PATRIC" id="fig|997887.3.peg.2199"/>
<name>I8YPK9_9BACE</name>
<proteinExistence type="predicted"/>
<sequence length="241" mass="28013">MNKPILNNISVSGGFYELKNISLLQNITVYPAMNIILALKRPFIWLSRVRHRCGYGVHSPFAFELITCLFYEKTPYYAYKELAQEEKKQKRNHGKGWRNESLKVKRLLFRLVNRIQPGTIIDFGTPSSSSLYLQSGKATADYTFASELSELFLEADVPVDFLYIHCHQSPVLVEDVFRICLARVVQQSVFVIRGIHYSKAMKNLWERLKADDRVGITFDLYDVGILFFDKTKIKQHYIVNF</sequence>
<dbReference type="EMBL" id="AGXV01000025">
    <property type="protein sequence ID" value="EIY64457.1"/>
    <property type="molecule type" value="Genomic_DNA"/>
</dbReference>
<dbReference type="AlphaFoldDB" id="I8YPK9"/>
<dbReference type="HOGENOM" id="CLU_083598_1_0_10"/>
<evidence type="ECO:0000313" key="1">
    <source>
        <dbReference type="EMBL" id="EIY64457.1"/>
    </source>
</evidence>
<reference evidence="1 2" key="1">
    <citation type="submission" date="2012-02" db="EMBL/GenBank/DDBJ databases">
        <title>The Genome Sequence of Bacteroides salyersiae CL02T12C01.</title>
        <authorList>
            <consortium name="The Broad Institute Genome Sequencing Platform"/>
            <person name="Earl A."/>
            <person name="Ward D."/>
            <person name="Feldgarden M."/>
            <person name="Gevers D."/>
            <person name="Zitomersky N.L."/>
            <person name="Coyne M.J."/>
            <person name="Comstock L.E."/>
            <person name="Young S.K."/>
            <person name="Zeng Q."/>
            <person name="Gargeya S."/>
            <person name="Fitzgerald M."/>
            <person name="Haas B."/>
            <person name="Abouelleil A."/>
            <person name="Alvarado L."/>
            <person name="Arachchi H.M."/>
            <person name="Berlin A."/>
            <person name="Chapman S.B."/>
            <person name="Gearin G."/>
            <person name="Goldberg J."/>
            <person name="Griggs A."/>
            <person name="Gujja S."/>
            <person name="Hansen M."/>
            <person name="Heiman D."/>
            <person name="Howarth C."/>
            <person name="Larimer J."/>
            <person name="Lui A."/>
            <person name="MacDonald P.J.P."/>
            <person name="McCowen C."/>
            <person name="Montmayeur A."/>
            <person name="Murphy C."/>
            <person name="Neiman D."/>
            <person name="Pearson M."/>
            <person name="Priest M."/>
            <person name="Roberts A."/>
            <person name="Saif S."/>
            <person name="Shea T."/>
            <person name="Sisk P."/>
            <person name="Stolte C."/>
            <person name="Sykes S."/>
            <person name="Wortman J."/>
            <person name="Nusbaum C."/>
            <person name="Birren B."/>
        </authorList>
    </citation>
    <scope>NUCLEOTIDE SEQUENCE [LARGE SCALE GENOMIC DNA]</scope>
    <source>
        <strain evidence="1 2">CL02T12C01</strain>
    </source>
</reference>
<dbReference type="Proteomes" id="UP000005150">
    <property type="component" value="Unassembled WGS sequence"/>
</dbReference>
<comment type="caution">
    <text evidence="1">The sequence shown here is derived from an EMBL/GenBank/DDBJ whole genome shotgun (WGS) entry which is preliminary data.</text>
</comment>
<accession>I8YPK9</accession>